<evidence type="ECO:0000313" key="2">
    <source>
        <dbReference type="EMBL" id="TPX36676.1"/>
    </source>
</evidence>
<proteinExistence type="predicted"/>
<keyword evidence="1" id="KW-0472">Membrane</keyword>
<sequence>MTVTPSNGSNVMQQRWTPRNLLGIGLVLSLITNIWLLSNWNSDSSLPDIKSSHSLIIDGPAKILKTCKAGPCADVASLDHLVMVPCHAVYIGSNLSDSANENNWYLEQHQKGQVDVYLSHIRQGIQMLREEGTILVFSGGQTRLPAGHRSEASSYWLVADSMLWFGFNETLPDLPNRVTTEEFAKDSFENLLFSICRFREFTGRYPRRITVVGFEFKRRRFESLHRRAIQFPMSQFDYKGFDPPGTLLEESELVHAVRPFEKDPYGCHQGSLLDKKIGRNPFNRYPPYEKSCPEIRHLLAYCPDDKTSLFTGKLPWL</sequence>
<feature type="transmembrane region" description="Helical" evidence="1">
    <location>
        <begin position="21"/>
        <end position="40"/>
    </location>
</feature>
<keyword evidence="1" id="KW-0812">Transmembrane</keyword>
<dbReference type="EMBL" id="QEAO01000004">
    <property type="protein sequence ID" value="TPX36676.1"/>
    <property type="molecule type" value="Genomic_DNA"/>
</dbReference>
<keyword evidence="1" id="KW-1133">Transmembrane helix</keyword>
<dbReference type="GO" id="GO:0005737">
    <property type="term" value="C:cytoplasm"/>
    <property type="evidence" value="ECO:0007669"/>
    <property type="project" value="TreeGrafter"/>
</dbReference>
<dbReference type="AlphaFoldDB" id="A0A507CFB3"/>
<dbReference type="PANTHER" id="PTHR28110:SF1">
    <property type="entry name" value="TRANSMEMBRANE PROTEIN"/>
    <property type="match status" value="1"/>
</dbReference>
<dbReference type="InterPro" id="IPR055323">
    <property type="entry name" value="C57A10.07/YOR238W"/>
</dbReference>
<dbReference type="GeneID" id="42002421"/>
<reference evidence="2 3" key="1">
    <citation type="journal article" date="2019" name="Sci. Rep.">
        <title>Comparative genomics of chytrid fungi reveal insights into the obligate biotrophic and pathogenic lifestyle of Synchytrium endobioticum.</title>
        <authorList>
            <person name="van de Vossenberg B.T.L.H."/>
            <person name="Warris S."/>
            <person name="Nguyen H.D.T."/>
            <person name="van Gent-Pelzer M.P.E."/>
            <person name="Joly D.L."/>
            <person name="van de Geest H.C."/>
            <person name="Bonants P.J.M."/>
            <person name="Smith D.S."/>
            <person name="Levesque C.A."/>
            <person name="van der Lee T.A.J."/>
        </authorList>
    </citation>
    <scope>NUCLEOTIDE SEQUENCE [LARGE SCALE GENOMIC DNA]</scope>
    <source>
        <strain evidence="2 3">JEL517</strain>
    </source>
</reference>
<organism evidence="2 3">
    <name type="scientific">Synchytrium microbalum</name>
    <dbReference type="NCBI Taxonomy" id="1806994"/>
    <lineage>
        <taxon>Eukaryota</taxon>
        <taxon>Fungi</taxon>
        <taxon>Fungi incertae sedis</taxon>
        <taxon>Chytridiomycota</taxon>
        <taxon>Chytridiomycota incertae sedis</taxon>
        <taxon>Chytridiomycetes</taxon>
        <taxon>Synchytriales</taxon>
        <taxon>Synchytriaceae</taxon>
        <taxon>Synchytrium</taxon>
    </lineage>
</organism>
<accession>A0A507CFB3</accession>
<keyword evidence="3" id="KW-1185">Reference proteome</keyword>
<evidence type="ECO:0000256" key="1">
    <source>
        <dbReference type="SAM" id="Phobius"/>
    </source>
</evidence>
<dbReference type="Proteomes" id="UP000319731">
    <property type="component" value="Unassembled WGS sequence"/>
</dbReference>
<dbReference type="OrthoDB" id="4347at2759"/>
<name>A0A507CFB3_9FUNG</name>
<dbReference type="PANTHER" id="PTHR28110">
    <property type="entry name" value="TRANSMEMBRANE PROTEIN"/>
    <property type="match status" value="1"/>
</dbReference>
<dbReference type="STRING" id="1806994.A0A507CFB3"/>
<gene>
    <name evidence="2" type="ORF">SmJEL517_g01196</name>
</gene>
<dbReference type="RefSeq" id="XP_031026890.1">
    <property type="nucleotide sequence ID" value="XM_031167124.1"/>
</dbReference>
<evidence type="ECO:0000313" key="3">
    <source>
        <dbReference type="Proteomes" id="UP000319731"/>
    </source>
</evidence>
<comment type="caution">
    <text evidence="2">The sequence shown here is derived from an EMBL/GenBank/DDBJ whole genome shotgun (WGS) entry which is preliminary data.</text>
</comment>
<protein>
    <recommendedName>
        <fullName evidence="4">DUF218 domain-containing protein</fullName>
    </recommendedName>
</protein>
<evidence type="ECO:0008006" key="4">
    <source>
        <dbReference type="Google" id="ProtNLM"/>
    </source>
</evidence>